<evidence type="ECO:0000256" key="1">
    <source>
        <dbReference type="SAM" id="SignalP"/>
    </source>
</evidence>
<sequence>MAHYHSQQKRVSRRRLLRGSGVALALPLLDCMRPVSAAAVEGSTMRGTSTPRRSIFIYLPNGVNTLDYQILQSGNGYQFSRSLQPLARHRNN</sequence>
<feature type="signal peptide" evidence="1">
    <location>
        <begin position="1"/>
        <end position="37"/>
    </location>
</feature>
<feature type="chain" id="PRO_5004073403" evidence="1">
    <location>
        <begin position="38"/>
        <end position="92"/>
    </location>
</feature>
<reference evidence="2 3" key="1">
    <citation type="journal article" date="2013" name="Mar. Genomics">
        <title>Expression of sulfatases in Rhodopirellula baltica and the diversity of sulfatases in the genus Rhodopirellula.</title>
        <authorList>
            <person name="Wegner C.E."/>
            <person name="Richter-Heitmann T."/>
            <person name="Klindworth A."/>
            <person name="Klockow C."/>
            <person name="Richter M."/>
            <person name="Achstetter T."/>
            <person name="Glockner F.O."/>
            <person name="Harder J."/>
        </authorList>
    </citation>
    <scope>NUCLEOTIDE SEQUENCE [LARGE SCALE GENOMIC DNA]</scope>
    <source>
        <strain evidence="2 3">SM41</strain>
    </source>
</reference>
<feature type="non-terminal residue" evidence="2">
    <location>
        <position position="92"/>
    </location>
</feature>
<proteinExistence type="predicted"/>
<evidence type="ECO:0000313" key="3">
    <source>
        <dbReference type="Proteomes" id="UP000011885"/>
    </source>
</evidence>
<accession>M5UJR1</accession>
<keyword evidence="1" id="KW-0732">Signal</keyword>
<evidence type="ECO:0000313" key="2">
    <source>
        <dbReference type="EMBL" id="EMI56238.1"/>
    </source>
</evidence>
<comment type="caution">
    <text evidence="2">The sequence shown here is derived from an EMBL/GenBank/DDBJ whole genome shotgun (WGS) entry which is preliminary data.</text>
</comment>
<organism evidence="2 3">
    <name type="scientific">Rhodopirellula sallentina SM41</name>
    <dbReference type="NCBI Taxonomy" id="1263870"/>
    <lineage>
        <taxon>Bacteria</taxon>
        <taxon>Pseudomonadati</taxon>
        <taxon>Planctomycetota</taxon>
        <taxon>Planctomycetia</taxon>
        <taxon>Pirellulales</taxon>
        <taxon>Pirellulaceae</taxon>
        <taxon>Rhodopirellula</taxon>
    </lineage>
</organism>
<gene>
    <name evidence="2" type="ORF">RSSM_02334</name>
</gene>
<dbReference type="EMBL" id="ANOH01000161">
    <property type="protein sequence ID" value="EMI56238.1"/>
    <property type="molecule type" value="Genomic_DNA"/>
</dbReference>
<keyword evidence="3" id="KW-1185">Reference proteome</keyword>
<name>M5UJR1_9BACT</name>
<dbReference type="PROSITE" id="PS51318">
    <property type="entry name" value="TAT"/>
    <property type="match status" value="1"/>
</dbReference>
<protein>
    <submittedName>
        <fullName evidence="2">Secreted protein containing DUF1552</fullName>
    </submittedName>
</protein>
<dbReference type="AlphaFoldDB" id="M5UJR1"/>
<dbReference type="Proteomes" id="UP000011885">
    <property type="component" value="Unassembled WGS sequence"/>
</dbReference>
<dbReference type="InterPro" id="IPR006311">
    <property type="entry name" value="TAT_signal"/>
</dbReference>